<dbReference type="NCBIfam" id="TIGR00254">
    <property type="entry name" value="GGDEF"/>
    <property type="match status" value="1"/>
</dbReference>
<comment type="caution">
    <text evidence="4">The sequence shown here is derived from an EMBL/GenBank/DDBJ whole genome shotgun (WGS) entry which is preliminary data.</text>
</comment>
<comment type="caution">
    <text evidence="1">Lacks conserved residue(s) required for the propagation of feature annotation.</text>
</comment>
<evidence type="ECO:0000313" key="5">
    <source>
        <dbReference type="Proteomes" id="UP000287447"/>
    </source>
</evidence>
<dbReference type="Gene3D" id="3.40.50.2300">
    <property type="match status" value="1"/>
</dbReference>
<evidence type="ECO:0000256" key="1">
    <source>
        <dbReference type="PROSITE-ProRule" id="PRU00169"/>
    </source>
</evidence>
<dbReference type="InterPro" id="IPR011006">
    <property type="entry name" value="CheY-like_superfamily"/>
</dbReference>
<evidence type="ECO:0000259" key="3">
    <source>
        <dbReference type="PROSITE" id="PS50887"/>
    </source>
</evidence>
<evidence type="ECO:0000313" key="4">
    <source>
        <dbReference type="EMBL" id="RVU39431.1"/>
    </source>
</evidence>
<dbReference type="Proteomes" id="UP000287447">
    <property type="component" value="Unassembled WGS sequence"/>
</dbReference>
<dbReference type="InterPro" id="IPR000160">
    <property type="entry name" value="GGDEF_dom"/>
</dbReference>
<feature type="domain" description="GGDEF" evidence="3">
    <location>
        <begin position="431"/>
        <end position="551"/>
    </location>
</feature>
<reference evidence="5" key="1">
    <citation type="submission" date="2019-01" db="EMBL/GenBank/DDBJ databases">
        <title>Gri0909 isolated from a small marine red alga.</title>
        <authorList>
            <person name="Kim J."/>
            <person name="Jeong S.E."/>
            <person name="Jeon C.O."/>
        </authorList>
    </citation>
    <scope>NUCLEOTIDE SEQUENCE [LARGE SCALE GENOMIC DNA]</scope>
    <source>
        <strain evidence="5">Gri0909</strain>
    </source>
</reference>
<protein>
    <submittedName>
        <fullName evidence="4">Diguanylate cyclase</fullName>
    </submittedName>
</protein>
<dbReference type="SUPFAM" id="SSF52172">
    <property type="entry name" value="CheY-like"/>
    <property type="match status" value="1"/>
</dbReference>
<dbReference type="InterPro" id="IPR001789">
    <property type="entry name" value="Sig_transdc_resp-reg_receiver"/>
</dbReference>
<gene>
    <name evidence="4" type="ORF">EOI86_09395</name>
</gene>
<dbReference type="GO" id="GO:0000160">
    <property type="term" value="P:phosphorelay signal transduction system"/>
    <property type="evidence" value="ECO:0007669"/>
    <property type="project" value="InterPro"/>
</dbReference>
<dbReference type="Gene3D" id="3.30.70.270">
    <property type="match status" value="1"/>
</dbReference>
<feature type="domain" description="Response regulatory" evidence="2">
    <location>
        <begin position="108"/>
        <end position="223"/>
    </location>
</feature>
<organism evidence="4 5">
    <name type="scientific">Hwanghaeella grinnelliae</name>
    <dbReference type="NCBI Taxonomy" id="2500179"/>
    <lineage>
        <taxon>Bacteria</taxon>
        <taxon>Pseudomonadati</taxon>
        <taxon>Pseudomonadota</taxon>
        <taxon>Alphaproteobacteria</taxon>
        <taxon>Rhodospirillales</taxon>
        <taxon>Rhodospirillaceae</taxon>
        <taxon>Hwanghaeella</taxon>
    </lineage>
</organism>
<dbReference type="PROSITE" id="PS50110">
    <property type="entry name" value="RESPONSE_REGULATORY"/>
    <property type="match status" value="1"/>
</dbReference>
<evidence type="ECO:0000259" key="2">
    <source>
        <dbReference type="PROSITE" id="PS50110"/>
    </source>
</evidence>
<proteinExistence type="predicted"/>
<dbReference type="InterPro" id="IPR043128">
    <property type="entry name" value="Rev_trsase/Diguanyl_cyclase"/>
</dbReference>
<dbReference type="PROSITE" id="PS50887">
    <property type="entry name" value="GGDEF"/>
    <property type="match status" value="1"/>
</dbReference>
<accession>A0A3S2ZAR6</accession>
<dbReference type="AlphaFoldDB" id="A0A3S2ZAR6"/>
<keyword evidence="5" id="KW-1185">Reference proteome</keyword>
<dbReference type="SMART" id="SM00267">
    <property type="entry name" value="GGDEF"/>
    <property type="match status" value="1"/>
</dbReference>
<dbReference type="Pfam" id="PF00990">
    <property type="entry name" value="GGDEF"/>
    <property type="match status" value="1"/>
</dbReference>
<name>A0A3S2ZAR6_9PROT</name>
<dbReference type="SUPFAM" id="SSF55073">
    <property type="entry name" value="Nucleotide cyclase"/>
    <property type="match status" value="1"/>
</dbReference>
<dbReference type="InterPro" id="IPR029787">
    <property type="entry name" value="Nucleotide_cyclase"/>
</dbReference>
<dbReference type="EMBL" id="SADE01000001">
    <property type="protein sequence ID" value="RVU39431.1"/>
    <property type="molecule type" value="Genomic_DNA"/>
</dbReference>
<sequence>MALIAPPNKTPRLCDAVELTLAHYRKSHREGPEASTAPIPPKRSAKCRQRFNIGIDAIAHAPRSTILIHHPRIRWMAGGGLNVGGGRRDRFAVQGSALLGGFMARTAHILLAERDEETAAGRQAAFDKEGYDVKVTTDPDMVAEAVRVQQPDIVLLGRFKGEGTLEILEALKADDDTSSIPVMLIGMRSDEALRNRAVELRAADILERDRSSNEMILTRLQSVRRLAAMRSELFRRAETCAEFGIEADLSQVGVYDHAETAHLLMVSESSEYQADLYDALLGKGLDAIIEQAPYRAANRLDDQDFDAVVITATLYDDREKVLYLSSHIRNNTRLFNMPMLVVKDEDTDPPEMNLYRGGANIVLPHNKDYGALTTYTLLMVDRRRLWNSVTEPFRTLMTDKIIDADLGSVHSATFFEAHLKREVKHALERDSHLSVAVVSIPTAVRIEKDYGRENAELLLSRIANWLSGMVKASDAVGRLGAYQFGIIMPATPEKEANQVAFRIAGILQNSEFALGEEVMEAIHVLVDCGVSTIQPYDTPKKMLTRARQAIG</sequence>